<evidence type="ECO:0000313" key="3">
    <source>
        <dbReference type="Proteomes" id="UP000320231"/>
    </source>
</evidence>
<sequence length="86" mass="9748">MPIFTTKRQSCELLADKAFRDADATLQQLNNARDQADDTVDLLTAEIEKLMARKQIVVARRDKLSDTADKIAAALYHIEESHDYVL</sequence>
<gene>
    <name evidence="2" type="ORF">HSBAA_30060</name>
</gene>
<dbReference type="EMBL" id="AP019514">
    <property type="protein sequence ID" value="BBI61700.1"/>
    <property type="molecule type" value="Genomic_DNA"/>
</dbReference>
<feature type="coiled-coil region" evidence="1">
    <location>
        <begin position="15"/>
        <end position="53"/>
    </location>
</feature>
<protein>
    <submittedName>
        <fullName evidence="2">Uncharacterized protein</fullName>
    </submittedName>
</protein>
<name>A0A455U6B2_9GAMM</name>
<reference evidence="2 3" key="1">
    <citation type="journal article" date="2019" name="Microbiol. Resour. Announc.">
        <title>Complete Genome Sequence of Halomonas sulfidaeris Strain Esulfide1 Isolated from a Metal Sulfide Rock at a Depth of 2,200 Meters, Obtained Using Nanopore Sequencing.</title>
        <authorList>
            <person name="Saito M."/>
            <person name="Nishigata A."/>
            <person name="Galipon J."/>
            <person name="Arakawa K."/>
        </authorList>
    </citation>
    <scope>NUCLEOTIDE SEQUENCE [LARGE SCALE GENOMIC DNA]</scope>
    <source>
        <strain evidence="2 3">ATCC BAA-803</strain>
    </source>
</reference>
<dbReference type="KEGG" id="hsr:HSBAA_30060"/>
<organism evidence="2 3">
    <name type="scientific">Vreelandella sulfidaeris</name>
    <dbReference type="NCBI Taxonomy" id="115553"/>
    <lineage>
        <taxon>Bacteria</taxon>
        <taxon>Pseudomonadati</taxon>
        <taxon>Pseudomonadota</taxon>
        <taxon>Gammaproteobacteria</taxon>
        <taxon>Oceanospirillales</taxon>
        <taxon>Halomonadaceae</taxon>
        <taxon>Vreelandella</taxon>
    </lineage>
</organism>
<accession>A0A455U6B2</accession>
<keyword evidence="1" id="KW-0175">Coiled coil</keyword>
<dbReference type="Proteomes" id="UP000320231">
    <property type="component" value="Chromosome"/>
</dbReference>
<evidence type="ECO:0000256" key="1">
    <source>
        <dbReference type="SAM" id="Coils"/>
    </source>
</evidence>
<evidence type="ECO:0000313" key="2">
    <source>
        <dbReference type="EMBL" id="BBI61700.1"/>
    </source>
</evidence>
<dbReference type="AlphaFoldDB" id="A0A455U6B2"/>
<proteinExistence type="predicted"/>